<sequence length="286" mass="31701">MLDYRDALAIPLLLFYVPCCISSVVLIFRHGWWQSWWTWFVLSTFSITRVAYAALQLAAYTHPERHGFRVAAATFAVDGVSPLLFKSLGLVHRLRAIIWRIRPDVSRSTLLGTSFLRLQELLVTTALICASVGYRGISRNEVEHGIAKHSSVLKAAAAMYLTTCAAIVLTTADLSMHYRASIPRGEGKVLLVLVAGLPVLCIRTSYLAVDVLGDVARFSAITGNVTIFLCLALLPEIVMSVGHLVLGFLVRVISREEWKAMQQNHNGKERNGQEGSLNEILLDRPE</sequence>
<protein>
    <submittedName>
        <fullName evidence="1">Uncharacterized protein</fullName>
    </submittedName>
</protein>
<name>A0ACB5SLZ2_9PEZI</name>
<evidence type="ECO:0000313" key="1">
    <source>
        <dbReference type="EMBL" id="GME47524.1"/>
    </source>
</evidence>
<proteinExistence type="predicted"/>
<accession>A0ACB5SLZ2</accession>
<keyword evidence="2" id="KW-1185">Reference proteome</keyword>
<dbReference type="Proteomes" id="UP001165186">
    <property type="component" value="Unassembled WGS sequence"/>
</dbReference>
<comment type="caution">
    <text evidence="1">The sequence shown here is derived from an EMBL/GenBank/DDBJ whole genome shotgun (WGS) entry which is preliminary data.</text>
</comment>
<reference evidence="1" key="1">
    <citation type="submission" date="2024-09" db="EMBL/GenBank/DDBJ databases">
        <title>Draft Genome Sequences of Neofusicoccum parvum.</title>
        <authorList>
            <person name="Ashida A."/>
            <person name="Camagna M."/>
            <person name="Tanaka A."/>
            <person name="Takemoto D."/>
        </authorList>
    </citation>
    <scope>NUCLEOTIDE SEQUENCE</scope>
    <source>
        <strain evidence="1">PPO83</strain>
    </source>
</reference>
<evidence type="ECO:0000313" key="2">
    <source>
        <dbReference type="Proteomes" id="UP001165186"/>
    </source>
</evidence>
<gene>
    <name evidence="1" type="primary">g6513</name>
    <name evidence="1" type="ORF">NpPPO83_00006513</name>
</gene>
<organism evidence="1 2">
    <name type="scientific">Neofusicoccum parvum</name>
    <dbReference type="NCBI Taxonomy" id="310453"/>
    <lineage>
        <taxon>Eukaryota</taxon>
        <taxon>Fungi</taxon>
        <taxon>Dikarya</taxon>
        <taxon>Ascomycota</taxon>
        <taxon>Pezizomycotina</taxon>
        <taxon>Dothideomycetes</taxon>
        <taxon>Dothideomycetes incertae sedis</taxon>
        <taxon>Botryosphaeriales</taxon>
        <taxon>Botryosphaeriaceae</taxon>
        <taxon>Neofusicoccum</taxon>
    </lineage>
</organism>
<dbReference type="EMBL" id="BSXG01000133">
    <property type="protein sequence ID" value="GME47524.1"/>
    <property type="molecule type" value="Genomic_DNA"/>
</dbReference>